<dbReference type="InterPro" id="IPR029058">
    <property type="entry name" value="AB_hydrolase_fold"/>
</dbReference>
<dbReference type="Proteomes" id="UP000540519">
    <property type="component" value="Unassembled WGS sequence"/>
</dbReference>
<dbReference type="OrthoDB" id="9780932at2"/>
<dbReference type="PANTHER" id="PTHR43433:SF5">
    <property type="entry name" value="AB HYDROLASE-1 DOMAIN-CONTAINING PROTEIN"/>
    <property type="match status" value="1"/>
</dbReference>
<dbReference type="PROSITE" id="PS51257">
    <property type="entry name" value="PROKAR_LIPOPROTEIN"/>
    <property type="match status" value="1"/>
</dbReference>
<evidence type="ECO:0000313" key="2">
    <source>
        <dbReference type="EMBL" id="MUH35050.1"/>
    </source>
</evidence>
<dbReference type="Gene3D" id="3.40.50.1820">
    <property type="entry name" value="alpha/beta hydrolase"/>
    <property type="match status" value="1"/>
</dbReference>
<organism evidence="2 3">
    <name type="scientific">Zobellia amurskyensis</name>
    <dbReference type="NCBI Taxonomy" id="248905"/>
    <lineage>
        <taxon>Bacteria</taxon>
        <taxon>Pseudomonadati</taxon>
        <taxon>Bacteroidota</taxon>
        <taxon>Flavobacteriia</taxon>
        <taxon>Flavobacteriales</taxon>
        <taxon>Flavobacteriaceae</taxon>
        <taxon>Zobellia</taxon>
    </lineage>
</organism>
<name>A0A7X2ZRG5_9FLAO</name>
<evidence type="ECO:0000313" key="3">
    <source>
        <dbReference type="Proteomes" id="UP000540519"/>
    </source>
</evidence>
<sequence>MKKHNRGRNWGLRLSIFAIIAFLFYACASVPKLSDETESLIKTVIQEPLPEMVKGKTGFAISDGWKIWYERIPSKASKKGTVLLVMGAANDALTWPPSFISKFTGAGYDVIRYDHRGTGLTQRLKKTDKDYTLASMANDPIAILDSLHIEKAHIIGVSMGGMISQIAVIQQEKRFQSLTSIMSSADLFDSTLPTPSPEVLPKMVSAVLKYGFFGGKKAQMKLQFVQKRILMGEATGPIASKPLAEAALYNIEKRDGFHFIAGRQHQKAIETAEPRYDGLSKLKVPVLIIHGEQDPVIPIAHGKKMAKIIPNADSLWVDNMGHDLPDAEIDLISTKILKTVEEKSF</sequence>
<reference evidence="2 3" key="1">
    <citation type="journal article" date="2019" name="Mar. Drugs">
        <title>Comparative Genomics and CAZyme Genome Repertoires of Marine Zobellia amurskyensis KMM 3526(T) and Zobellia laminariae KMM 3676(T).</title>
        <authorList>
            <person name="Chernysheva N."/>
            <person name="Bystritskaya E."/>
            <person name="Stenkova A."/>
            <person name="Golovkin I."/>
            <person name="Nedashkovskaya O."/>
            <person name="Isaeva M."/>
        </authorList>
    </citation>
    <scope>NUCLEOTIDE SEQUENCE [LARGE SCALE GENOMIC DNA]</scope>
    <source>
        <strain evidence="2 3">KMM 3526</strain>
    </source>
</reference>
<dbReference type="RefSeq" id="WP_155598983.1">
    <property type="nucleotide sequence ID" value="NZ_RCNR01000006.1"/>
</dbReference>
<dbReference type="PANTHER" id="PTHR43433">
    <property type="entry name" value="HYDROLASE, ALPHA/BETA FOLD FAMILY PROTEIN"/>
    <property type="match status" value="1"/>
</dbReference>
<dbReference type="GO" id="GO:0016787">
    <property type="term" value="F:hydrolase activity"/>
    <property type="evidence" value="ECO:0007669"/>
    <property type="project" value="UniProtKB-KW"/>
</dbReference>
<evidence type="ECO:0000259" key="1">
    <source>
        <dbReference type="Pfam" id="PF00561"/>
    </source>
</evidence>
<accession>A0A7X2ZRG5</accession>
<feature type="domain" description="AB hydrolase-1" evidence="1">
    <location>
        <begin position="81"/>
        <end position="323"/>
    </location>
</feature>
<dbReference type="SUPFAM" id="SSF53474">
    <property type="entry name" value="alpha/beta-Hydrolases"/>
    <property type="match status" value="1"/>
</dbReference>
<dbReference type="EMBL" id="RCNR01000006">
    <property type="protein sequence ID" value="MUH35050.1"/>
    <property type="molecule type" value="Genomic_DNA"/>
</dbReference>
<gene>
    <name evidence="2" type="ORF">D9O36_04290</name>
</gene>
<proteinExistence type="predicted"/>
<dbReference type="InterPro" id="IPR000073">
    <property type="entry name" value="AB_hydrolase_1"/>
</dbReference>
<comment type="caution">
    <text evidence="2">The sequence shown here is derived from an EMBL/GenBank/DDBJ whole genome shotgun (WGS) entry which is preliminary data.</text>
</comment>
<dbReference type="InterPro" id="IPR050471">
    <property type="entry name" value="AB_hydrolase"/>
</dbReference>
<dbReference type="Pfam" id="PF00561">
    <property type="entry name" value="Abhydrolase_1"/>
    <property type="match status" value="1"/>
</dbReference>
<protein>
    <submittedName>
        <fullName evidence="2">Alpha/beta hydrolase</fullName>
    </submittedName>
</protein>
<keyword evidence="3" id="KW-1185">Reference proteome</keyword>
<keyword evidence="2" id="KW-0378">Hydrolase</keyword>
<dbReference type="AlphaFoldDB" id="A0A7X2ZRG5"/>